<evidence type="ECO:0000313" key="8">
    <source>
        <dbReference type="EMBL" id="ALV08331.1"/>
    </source>
</evidence>
<evidence type="ECO:0000256" key="3">
    <source>
        <dbReference type="ARBA" id="ARBA00022989"/>
    </source>
</evidence>
<organism evidence="8 9">
    <name type="scientific">Roseateles depolymerans</name>
    <dbReference type="NCBI Taxonomy" id="76731"/>
    <lineage>
        <taxon>Bacteria</taxon>
        <taxon>Pseudomonadati</taxon>
        <taxon>Pseudomonadota</taxon>
        <taxon>Betaproteobacteria</taxon>
        <taxon>Burkholderiales</taxon>
        <taxon>Sphaerotilaceae</taxon>
        <taxon>Roseateles</taxon>
    </lineage>
</organism>
<dbReference type="Pfam" id="PF04932">
    <property type="entry name" value="Wzy_C"/>
    <property type="match status" value="1"/>
</dbReference>
<dbReference type="EMBL" id="CP013729">
    <property type="protein sequence ID" value="ALV08331.1"/>
    <property type="molecule type" value="Genomic_DNA"/>
</dbReference>
<dbReference type="STRING" id="76731.RD2015_3880"/>
<keyword evidence="4 6" id="KW-0472">Membrane</keyword>
<dbReference type="InterPro" id="IPR051533">
    <property type="entry name" value="WaaL-like"/>
</dbReference>
<feature type="transmembrane region" description="Helical" evidence="6">
    <location>
        <begin position="297"/>
        <end position="313"/>
    </location>
</feature>
<dbReference type="KEGG" id="rdp:RD2015_3880"/>
<feature type="transmembrane region" description="Helical" evidence="6">
    <location>
        <begin position="222"/>
        <end position="241"/>
    </location>
</feature>
<keyword evidence="9" id="KW-1185">Reference proteome</keyword>
<dbReference type="GO" id="GO:0016020">
    <property type="term" value="C:membrane"/>
    <property type="evidence" value="ECO:0007669"/>
    <property type="project" value="UniProtKB-SubCell"/>
</dbReference>
<evidence type="ECO:0000256" key="1">
    <source>
        <dbReference type="ARBA" id="ARBA00004141"/>
    </source>
</evidence>
<accession>A0A0U3N835</accession>
<name>A0A0U3N835_9BURK</name>
<feature type="transmembrane region" description="Helical" evidence="6">
    <location>
        <begin position="449"/>
        <end position="469"/>
    </location>
</feature>
<feature type="transmembrane region" description="Helical" evidence="6">
    <location>
        <begin position="151"/>
        <end position="172"/>
    </location>
</feature>
<feature type="transmembrane region" description="Helical" evidence="6">
    <location>
        <begin position="277"/>
        <end position="292"/>
    </location>
</feature>
<feature type="transmembrane region" description="Helical" evidence="6">
    <location>
        <begin position="95"/>
        <end position="116"/>
    </location>
</feature>
<proteinExistence type="predicted"/>
<reference evidence="8 9" key="1">
    <citation type="submission" date="2015-12" db="EMBL/GenBank/DDBJ databases">
        <title>Complete genome of Roseateles depolymerans KCTC 42856.</title>
        <authorList>
            <person name="Kim K.M."/>
        </authorList>
    </citation>
    <scope>NUCLEOTIDE SEQUENCE [LARGE SCALE GENOMIC DNA]</scope>
    <source>
        <strain evidence="8 9">KCTC 42856</strain>
    </source>
</reference>
<feature type="transmembrane region" description="Helical" evidence="6">
    <location>
        <begin position="381"/>
        <end position="405"/>
    </location>
</feature>
<evidence type="ECO:0000256" key="5">
    <source>
        <dbReference type="SAM" id="MobiDB-lite"/>
    </source>
</evidence>
<dbReference type="PANTHER" id="PTHR37422:SF13">
    <property type="entry name" value="LIPOPOLYSACCHARIDE BIOSYNTHESIS PROTEIN PA4999-RELATED"/>
    <property type="match status" value="1"/>
</dbReference>
<evidence type="ECO:0000259" key="7">
    <source>
        <dbReference type="Pfam" id="PF04932"/>
    </source>
</evidence>
<dbReference type="InterPro" id="IPR007016">
    <property type="entry name" value="O-antigen_ligase-rel_domated"/>
</dbReference>
<dbReference type="Proteomes" id="UP000060699">
    <property type="component" value="Chromosome"/>
</dbReference>
<evidence type="ECO:0000256" key="6">
    <source>
        <dbReference type="SAM" id="Phobius"/>
    </source>
</evidence>
<feature type="transmembrane region" description="Helical" evidence="6">
    <location>
        <begin position="20"/>
        <end position="47"/>
    </location>
</feature>
<keyword evidence="2 6" id="KW-0812">Transmembrane</keyword>
<dbReference type="AlphaFoldDB" id="A0A0U3N835"/>
<feature type="compositionally biased region" description="Basic and acidic residues" evidence="5">
    <location>
        <begin position="557"/>
        <end position="574"/>
    </location>
</feature>
<evidence type="ECO:0000256" key="4">
    <source>
        <dbReference type="ARBA" id="ARBA00023136"/>
    </source>
</evidence>
<feature type="transmembrane region" description="Helical" evidence="6">
    <location>
        <begin position="59"/>
        <end position="83"/>
    </location>
</feature>
<keyword evidence="3 6" id="KW-1133">Transmembrane helix</keyword>
<dbReference type="PANTHER" id="PTHR37422">
    <property type="entry name" value="TEICHURONIC ACID BIOSYNTHESIS PROTEIN TUAE"/>
    <property type="match status" value="1"/>
</dbReference>
<feature type="transmembrane region" description="Helical" evidence="6">
    <location>
        <begin position="253"/>
        <end position="271"/>
    </location>
</feature>
<comment type="subcellular location">
    <subcellularLocation>
        <location evidence="1">Membrane</location>
        <topology evidence="1">Multi-pass membrane protein</topology>
    </subcellularLocation>
</comment>
<protein>
    <submittedName>
        <fullName evidence="8">Cholera toxin secretion EpsM protein</fullName>
    </submittedName>
</protein>
<feature type="transmembrane region" description="Helical" evidence="6">
    <location>
        <begin position="184"/>
        <end position="202"/>
    </location>
</feature>
<gene>
    <name evidence="8" type="ORF">RD2015_3880</name>
</gene>
<feature type="domain" description="O-antigen ligase-related" evidence="7">
    <location>
        <begin position="262"/>
        <end position="403"/>
    </location>
</feature>
<evidence type="ECO:0000256" key="2">
    <source>
        <dbReference type="ARBA" id="ARBA00022692"/>
    </source>
</evidence>
<sequence>MRWWGTGLRLWRSVAYGMDGAGFLGLIGLAVGAVVIGWASVLIGGVAEDKPVMLAVMPLVMLTAFLFIYSREAFLIVVLLIRAGANPIFEQARMAAVGGLGGLLNALVILLAALIISRDPKRLPKQAWWVWGPLLLMQALGLVYSPEKMAAIRLFLGYLSVVALFLVAFFLVQDEDDFNKMLKIVTWSSVPVALVSLAYIAMGRTAGGGDALEESGLRYGGPFPHANILAFYLVLSLGVLFYRWKSQQIGKTFFTTAVVVGYMLLLLGLLYTTKTRSAWISVLLIFSVYGLVRERRYLVYLVLIGAAGFMALPELRERVMGLTEGNEVVQYAKLNSFAWRKLLWTDALTWMSPTRYLAGYGAESFFALSQEFFSMAGVMKWGAHSAVVQTFFELGALGLAAYLWLYFSTARMIRRLFGVKPLLALIGMCLLVANFLVSSSDNMFAYLIYNWYFWFCMGCLCALAMRLVPDGLREGRYRRTWGIRPSAQARARGEAGAAAERSVSATAWLNTVPMGLTRQVPAQAGALQGTSGNRGASGRSGPGRGHTGRDATNGRGSDGRPDRRPGVGPEGRPR</sequence>
<feature type="region of interest" description="Disordered" evidence="5">
    <location>
        <begin position="526"/>
        <end position="574"/>
    </location>
</feature>
<evidence type="ECO:0000313" key="9">
    <source>
        <dbReference type="Proteomes" id="UP000060699"/>
    </source>
</evidence>
<feature type="transmembrane region" description="Helical" evidence="6">
    <location>
        <begin position="417"/>
        <end position="437"/>
    </location>
</feature>